<reference evidence="1 2" key="1">
    <citation type="submission" date="2014-09" db="EMBL/GenBank/DDBJ databases">
        <title>Sporocytophaga myxococcoides PG-01 genome sequencing.</title>
        <authorList>
            <person name="Liu L."/>
            <person name="Gao P.J."/>
            <person name="Chen G.J."/>
            <person name="Wang L.S."/>
        </authorList>
    </citation>
    <scope>NUCLEOTIDE SEQUENCE [LARGE SCALE GENOMIC DNA]</scope>
    <source>
        <strain evidence="1 2">PG-01</strain>
    </source>
</reference>
<proteinExistence type="predicted"/>
<dbReference type="RefSeq" id="WP_156140763.1">
    <property type="nucleotide sequence ID" value="NZ_BBLT01000010.1"/>
</dbReference>
<protein>
    <submittedName>
        <fullName evidence="1">Uncharacterized protein</fullName>
    </submittedName>
</protein>
<evidence type="ECO:0000313" key="1">
    <source>
        <dbReference type="EMBL" id="GAL87059.1"/>
    </source>
</evidence>
<dbReference type="OrthoDB" id="1200039at2"/>
<organism evidence="1 2">
    <name type="scientific">Sporocytophaga myxococcoides</name>
    <dbReference type="NCBI Taxonomy" id="153721"/>
    <lineage>
        <taxon>Bacteria</taxon>
        <taxon>Pseudomonadati</taxon>
        <taxon>Bacteroidota</taxon>
        <taxon>Cytophagia</taxon>
        <taxon>Cytophagales</taxon>
        <taxon>Cytophagaceae</taxon>
        <taxon>Sporocytophaga</taxon>
    </lineage>
</organism>
<accession>A0A098LKP2</accession>
<sequence>MESTNLNGGFWVVQNDVPGYTGSGFIQYIGGDATGVTGRSQLTYTFRVKETGCHSFKMRAFREIYHDRCMGKISSWRCYNENR</sequence>
<gene>
    <name evidence="1" type="ORF">MYP_4289</name>
</gene>
<evidence type="ECO:0000313" key="2">
    <source>
        <dbReference type="Proteomes" id="UP000030185"/>
    </source>
</evidence>
<comment type="caution">
    <text evidence="1">The sequence shown here is derived from an EMBL/GenBank/DDBJ whole genome shotgun (WGS) entry which is preliminary data.</text>
</comment>
<dbReference type="AlphaFoldDB" id="A0A098LKP2"/>
<keyword evidence="2" id="KW-1185">Reference proteome</keyword>
<dbReference type="EMBL" id="BBLT01000010">
    <property type="protein sequence ID" value="GAL87059.1"/>
    <property type="molecule type" value="Genomic_DNA"/>
</dbReference>
<dbReference type="Proteomes" id="UP000030185">
    <property type="component" value="Unassembled WGS sequence"/>
</dbReference>
<name>A0A098LKP2_9BACT</name>